<reference evidence="18 19" key="1">
    <citation type="submission" date="2019-04" db="EMBL/GenBank/DDBJ databases">
        <title>Complete genome sequencing of Piscirickettsia salmonis strain Psal-009.</title>
        <authorList>
            <person name="Schober I."/>
            <person name="Bunk B."/>
            <person name="Sproer C."/>
            <person name="Carril G.P."/>
            <person name="Riedel T."/>
            <person name="Flores-Herrera P.A."/>
            <person name="Nourdin-Galindo G."/>
            <person name="Marshall S.H."/>
            <person name="Overmann J."/>
        </authorList>
    </citation>
    <scope>NUCLEOTIDE SEQUENCE [LARGE SCALE GENOMIC DNA]</scope>
    <source>
        <strain evidence="18 19">Psal-009</strain>
    </source>
</reference>
<keyword evidence="12" id="KW-0472">Membrane</keyword>
<evidence type="ECO:0000256" key="1">
    <source>
        <dbReference type="ARBA" id="ARBA00004571"/>
    </source>
</evidence>
<evidence type="ECO:0000256" key="14">
    <source>
        <dbReference type="ARBA" id="ARBA00023237"/>
    </source>
</evidence>
<dbReference type="InterPro" id="IPR049712">
    <property type="entry name" value="Poly_export"/>
</dbReference>
<evidence type="ECO:0000256" key="8">
    <source>
        <dbReference type="ARBA" id="ARBA00022729"/>
    </source>
</evidence>
<dbReference type="GO" id="GO:0006811">
    <property type="term" value="P:monoatomic ion transport"/>
    <property type="evidence" value="ECO:0007669"/>
    <property type="project" value="UniProtKB-KW"/>
</dbReference>
<sequence>MKKLLFALSLTALLSACSAPGMHMDESSLSSELNGQGKVMQPHVQIIDVQLIQQEMRALQAQLSDARVNYKKPAGFTAKRVGYQYIIGSQDVLRIIVWNHPELNNPASTQSAASIYDVGFTVDQQGNIYYPYIGSVKVAGKTTDQVRAILTKKLAAYVKKPQVNVVVMAFNSQNINIIGAVQSPSVVPVTNVPLTVLNAVTKAGGPISCGNNTDAQGSVALCADVQKVAVTRGGKTVYVNLNTLRSPAGSSENWILKNGDVINVPNNNQSRIFVLGAVNKPGPFNMVDGKMTLQQALGNAAGPNMLSNPAYTYVIRNYQNNPQIYLLDAHSADALILASRFALKPQDVVFISNSKIANFNAVLNQILPTLNTATSIKFLTN</sequence>
<evidence type="ECO:0000256" key="6">
    <source>
        <dbReference type="ARBA" id="ARBA00022597"/>
    </source>
</evidence>
<dbReference type="Gene3D" id="3.30.1950.10">
    <property type="entry name" value="wza like domain"/>
    <property type="match status" value="1"/>
</dbReference>
<gene>
    <name evidence="18" type="ORF">Psal009_00096</name>
</gene>
<comment type="similarity">
    <text evidence="2">Belongs to the BexD/CtrA/VexA family.</text>
</comment>
<feature type="domain" description="SLBB" evidence="17">
    <location>
        <begin position="271"/>
        <end position="351"/>
    </location>
</feature>
<dbReference type="Pfam" id="PF22461">
    <property type="entry name" value="SLBB_2"/>
    <property type="match status" value="2"/>
</dbReference>
<dbReference type="InterPro" id="IPR003715">
    <property type="entry name" value="Poly_export_N"/>
</dbReference>
<dbReference type="PROSITE" id="PS51257">
    <property type="entry name" value="PROKAR_LIPOPROTEIN"/>
    <property type="match status" value="1"/>
</dbReference>
<organism evidence="18 19">
    <name type="scientific">Piscirickettsia salmonis</name>
    <dbReference type="NCBI Taxonomy" id="1238"/>
    <lineage>
        <taxon>Bacteria</taxon>
        <taxon>Pseudomonadati</taxon>
        <taxon>Pseudomonadota</taxon>
        <taxon>Gammaproteobacteria</taxon>
        <taxon>Thiotrichales</taxon>
        <taxon>Piscirickettsiaceae</taxon>
        <taxon>Piscirickettsia</taxon>
    </lineage>
</organism>
<evidence type="ECO:0000259" key="17">
    <source>
        <dbReference type="Pfam" id="PF22461"/>
    </source>
</evidence>
<evidence type="ECO:0000313" key="19">
    <source>
        <dbReference type="Proteomes" id="UP000422232"/>
    </source>
</evidence>
<evidence type="ECO:0000256" key="3">
    <source>
        <dbReference type="ARBA" id="ARBA00017922"/>
    </source>
</evidence>
<keyword evidence="8" id="KW-0732">Signal</keyword>
<keyword evidence="14" id="KW-0998">Cell outer membrane</keyword>
<evidence type="ECO:0000256" key="15">
    <source>
        <dbReference type="ARBA" id="ARBA00023288"/>
    </source>
</evidence>
<evidence type="ECO:0000256" key="2">
    <source>
        <dbReference type="ARBA" id="ARBA00009450"/>
    </source>
</evidence>
<evidence type="ECO:0000256" key="11">
    <source>
        <dbReference type="ARBA" id="ARBA00023114"/>
    </source>
</evidence>
<dbReference type="PANTHER" id="PTHR33619:SF3">
    <property type="entry name" value="POLYSACCHARIDE EXPORT PROTEIN GFCE-RELATED"/>
    <property type="match status" value="1"/>
</dbReference>
<keyword evidence="4" id="KW-0813">Transport</keyword>
<accession>A0A9Q5VFE3</accession>
<keyword evidence="15" id="KW-0449">Lipoprotein</keyword>
<comment type="subcellular location">
    <subcellularLocation>
        <location evidence="1">Cell outer membrane</location>
        <topology evidence="1">Multi-pass membrane protein</topology>
    </subcellularLocation>
</comment>
<keyword evidence="9" id="KW-0625">Polysaccharide transport</keyword>
<dbReference type="Pfam" id="PF08139">
    <property type="entry name" value="LPAM_1"/>
    <property type="match status" value="1"/>
</dbReference>
<keyword evidence="11" id="KW-0626">Porin</keyword>
<dbReference type="GO" id="GO:0009279">
    <property type="term" value="C:cell outer membrane"/>
    <property type="evidence" value="ECO:0007669"/>
    <property type="project" value="UniProtKB-SubCell"/>
</dbReference>
<evidence type="ECO:0000256" key="4">
    <source>
        <dbReference type="ARBA" id="ARBA00022448"/>
    </source>
</evidence>
<evidence type="ECO:0000256" key="13">
    <source>
        <dbReference type="ARBA" id="ARBA00023139"/>
    </source>
</evidence>
<dbReference type="InterPro" id="IPR012640">
    <property type="entry name" value="Membr_lipoprot_lipid_attach_CS"/>
</dbReference>
<evidence type="ECO:0000256" key="7">
    <source>
        <dbReference type="ARBA" id="ARBA00022692"/>
    </source>
</evidence>
<keyword evidence="7" id="KW-0812">Transmembrane</keyword>
<evidence type="ECO:0000313" key="18">
    <source>
        <dbReference type="EMBL" id="QGO04238.1"/>
    </source>
</evidence>
<dbReference type="RefSeq" id="WP_016209606.1">
    <property type="nucleotide sequence ID" value="NZ_CP012413.1"/>
</dbReference>
<feature type="domain" description="Polysaccharide export protein N-terminal" evidence="16">
    <location>
        <begin position="81"/>
        <end position="167"/>
    </location>
</feature>
<feature type="domain" description="SLBB" evidence="17">
    <location>
        <begin position="173"/>
        <end position="264"/>
    </location>
</feature>
<dbReference type="Gene3D" id="3.10.560.10">
    <property type="entry name" value="Outer membrane lipoprotein wza domain like"/>
    <property type="match status" value="2"/>
</dbReference>
<keyword evidence="19" id="KW-1185">Reference proteome</keyword>
<evidence type="ECO:0000256" key="10">
    <source>
        <dbReference type="ARBA" id="ARBA00023065"/>
    </source>
</evidence>
<dbReference type="EMBL" id="CP038908">
    <property type="protein sequence ID" value="QGO04238.1"/>
    <property type="molecule type" value="Genomic_DNA"/>
</dbReference>
<proteinExistence type="inferred from homology"/>
<dbReference type="GO" id="GO:0015288">
    <property type="term" value="F:porin activity"/>
    <property type="evidence" value="ECO:0007669"/>
    <property type="project" value="UniProtKB-KW"/>
</dbReference>
<dbReference type="Proteomes" id="UP000422232">
    <property type="component" value="Chromosome"/>
</dbReference>
<evidence type="ECO:0000256" key="9">
    <source>
        <dbReference type="ARBA" id="ARBA00023047"/>
    </source>
</evidence>
<keyword evidence="6" id="KW-0762">Sugar transport</keyword>
<dbReference type="Pfam" id="PF02563">
    <property type="entry name" value="Poly_export"/>
    <property type="match status" value="1"/>
</dbReference>
<keyword evidence="10" id="KW-0406">Ion transport</keyword>
<keyword evidence="5" id="KW-1134">Transmembrane beta strand</keyword>
<protein>
    <recommendedName>
        <fullName evidence="3">Type IV secretion system putative lipoprotein virB7</fullName>
    </recommendedName>
</protein>
<evidence type="ECO:0000259" key="16">
    <source>
        <dbReference type="Pfam" id="PF02563"/>
    </source>
</evidence>
<dbReference type="PANTHER" id="PTHR33619">
    <property type="entry name" value="POLYSACCHARIDE EXPORT PROTEIN GFCE-RELATED"/>
    <property type="match status" value="1"/>
</dbReference>
<dbReference type="GO" id="GO:0015159">
    <property type="term" value="F:polysaccharide transmembrane transporter activity"/>
    <property type="evidence" value="ECO:0007669"/>
    <property type="project" value="InterPro"/>
</dbReference>
<dbReference type="InterPro" id="IPR054765">
    <property type="entry name" value="SLBB_dom"/>
</dbReference>
<evidence type="ECO:0000256" key="5">
    <source>
        <dbReference type="ARBA" id="ARBA00022452"/>
    </source>
</evidence>
<name>A0A9Q5VFE3_PISSA</name>
<dbReference type="AlphaFoldDB" id="A0A9Q5VFE3"/>
<dbReference type="GeneID" id="66739296"/>
<dbReference type="GO" id="GO:0046930">
    <property type="term" value="C:pore complex"/>
    <property type="evidence" value="ECO:0007669"/>
    <property type="project" value="UniProtKB-KW"/>
</dbReference>
<keyword evidence="13" id="KW-0564">Palmitate</keyword>
<evidence type="ECO:0000256" key="12">
    <source>
        <dbReference type="ARBA" id="ARBA00023136"/>
    </source>
</evidence>